<evidence type="ECO:0000256" key="1">
    <source>
        <dbReference type="ARBA" id="ARBA00022729"/>
    </source>
</evidence>
<keyword evidence="5" id="KW-1185">Reference proteome</keyword>
<proteinExistence type="predicted"/>
<keyword evidence="3" id="KW-1133">Transmembrane helix</keyword>
<dbReference type="KEGG" id="ahe:Arch_0617"/>
<name>D7BN54_ARCHD</name>
<feature type="region of interest" description="Disordered" evidence="2">
    <location>
        <begin position="78"/>
        <end position="98"/>
    </location>
</feature>
<dbReference type="SUPFAM" id="SSF56784">
    <property type="entry name" value="HAD-like"/>
    <property type="match status" value="2"/>
</dbReference>
<dbReference type="STRING" id="644284.Arch_0617"/>
<gene>
    <name evidence="4" type="ordered locus">Arch_0617</name>
</gene>
<keyword evidence="3" id="KW-0812">Transmembrane</keyword>
<feature type="transmembrane region" description="Helical" evidence="3">
    <location>
        <begin position="17"/>
        <end position="36"/>
    </location>
</feature>
<dbReference type="OrthoDB" id="193314at2"/>
<dbReference type="eggNOG" id="COG2503">
    <property type="taxonomic scope" value="Bacteria"/>
</dbReference>
<dbReference type="EMBL" id="CP002045">
    <property type="protein sequence ID" value="ADH92353.1"/>
    <property type="molecule type" value="Genomic_DNA"/>
</dbReference>
<dbReference type="HOGENOM" id="CLU_435934_0_0_11"/>
<evidence type="ECO:0000256" key="3">
    <source>
        <dbReference type="SAM" id="Phobius"/>
    </source>
</evidence>
<evidence type="ECO:0000256" key="2">
    <source>
        <dbReference type="SAM" id="MobiDB-lite"/>
    </source>
</evidence>
<evidence type="ECO:0000313" key="5">
    <source>
        <dbReference type="Proteomes" id="UP000000376"/>
    </source>
</evidence>
<sequence>MIPDYCVPDLAKTGSSVVLLSVIAAVAVVVGLAFLVRKKRGGTAIVLGMALVVSGAALPTQTFAATAKQCPAGYHYDASKDKSAQPEAKAGIDRPASDESWMAPRTTFTMKADGSTGKTASGEELINWDVAKKTLRAYMNASKEGIADKNDSPYIRDVTSIARDAADKVAAQCEAAVAEGKKPAAVFDSDDTTLWTYDMEDHFMNFAFTSAKQQAWFDAGNYMPATPGMVDLVKKVHKAGCQIIGLTGRKTNQQAYTIANLEHAGYVDEAGKPLFVDDFFFTKFKDGPMPDYLVKQGRCNVAEKKCTTVQFKAGTRQHIQEDLGYTIIGNFGDQWSDLQGGQAQTWVKLPNATYYLPSPNLDEEWEARDKAAGMAPDEATYVVAPDGSSGSKPGVKDTDIPNMDIVKKTLREYYKATEDKNLKQYVSNKEESPYVAELTAVTGKAQQEVVAQCQAARARGEKPAITVDADDTTLWTYDMEEWMEFAFTPKKQDEYLKTNYHALPAVPGMVNLVKAAKAAGCEVIGLTGRSDDLKEVTQRNLEEVGYPAIDPSIYFTKKSSKLAELPAWVSCAKEKCTTIEFKSSVRKHIENDLGYRIVGNFGDQYSDLIGGYADAHYKLPNPTYYLP</sequence>
<dbReference type="NCBIfam" id="TIGR01167">
    <property type="entry name" value="LPXTG_anchor"/>
    <property type="match status" value="1"/>
</dbReference>
<dbReference type="InterPro" id="IPR036412">
    <property type="entry name" value="HAD-like_sf"/>
</dbReference>
<organism evidence="4 5">
    <name type="scientific">Arcanobacterium haemolyticum (strain ATCC 9345 / DSM 20595 / CCM 5947 / CCUG 17215 / LMG 16163 / NBRC 15585 / NCTC 8452 / 11018)</name>
    <dbReference type="NCBI Taxonomy" id="644284"/>
    <lineage>
        <taxon>Bacteria</taxon>
        <taxon>Bacillati</taxon>
        <taxon>Actinomycetota</taxon>
        <taxon>Actinomycetes</taxon>
        <taxon>Actinomycetales</taxon>
        <taxon>Actinomycetaceae</taxon>
        <taxon>Arcanobacterium</taxon>
    </lineage>
</organism>
<protein>
    <submittedName>
        <fullName evidence="4">LPXTG-motif cell wall anchor domain protein</fullName>
    </submittedName>
</protein>
<dbReference type="InterPro" id="IPR005519">
    <property type="entry name" value="Acid_phosphat_B-like"/>
</dbReference>
<feature type="compositionally biased region" description="Basic and acidic residues" evidence="2">
    <location>
        <begin position="78"/>
        <end position="97"/>
    </location>
</feature>
<feature type="transmembrane region" description="Helical" evidence="3">
    <location>
        <begin position="43"/>
        <end position="60"/>
    </location>
</feature>
<dbReference type="AlphaFoldDB" id="D7BN54"/>
<dbReference type="Gene3D" id="3.40.50.1000">
    <property type="entry name" value="HAD superfamily/HAD-like"/>
    <property type="match status" value="2"/>
</dbReference>
<evidence type="ECO:0000313" key="4">
    <source>
        <dbReference type="EMBL" id="ADH92353.1"/>
    </source>
</evidence>
<dbReference type="Pfam" id="PF03767">
    <property type="entry name" value="Acid_phosphat_B"/>
    <property type="match status" value="2"/>
</dbReference>
<dbReference type="PANTHER" id="PTHR31284">
    <property type="entry name" value="ACID PHOSPHATASE-LIKE PROTEIN"/>
    <property type="match status" value="1"/>
</dbReference>
<reference evidence="4 5" key="1">
    <citation type="journal article" date="2010" name="Stand. Genomic Sci.">
        <title>Complete genome sequence of Arcanobacterium haemolyticum type strain (11018).</title>
        <authorList>
            <person name="Yasawong M."/>
            <person name="Teshima H."/>
            <person name="Lapidus A."/>
            <person name="Nolan M."/>
            <person name="Lucas S."/>
            <person name="Glavina Del Rio T."/>
            <person name="Tice H."/>
            <person name="Cheng J."/>
            <person name="Bruce D."/>
            <person name="Detter C."/>
            <person name="Tapia R."/>
            <person name="Han C."/>
            <person name="Goodwin L."/>
            <person name="Pitluck S."/>
            <person name="Liolios K."/>
            <person name="Ivanova N."/>
            <person name="Mavromatis K."/>
            <person name="Mikhailova N."/>
            <person name="Pati A."/>
            <person name="Chen A."/>
            <person name="Palaniappan K."/>
            <person name="Land M."/>
            <person name="Hauser L."/>
            <person name="Chang Y."/>
            <person name="Jeffries C."/>
            <person name="Rohde M."/>
            <person name="Sikorski J."/>
            <person name="Pukall R."/>
            <person name="Goker M."/>
            <person name="Woyke T."/>
            <person name="Bristow J."/>
            <person name="Eisen J."/>
            <person name="Markowitz V."/>
            <person name="Hugenholtz P."/>
            <person name="Kyrpides N."/>
            <person name="Klenk H."/>
        </authorList>
    </citation>
    <scope>NUCLEOTIDE SEQUENCE [LARGE SCALE GENOMIC DNA]</scope>
    <source>
        <strain evidence="5">ATCC 9345 / DSM 20595 / CCUG 17215 / LMG 16163 / NBRC 15585 / NCTC 8452 / 11018</strain>
    </source>
</reference>
<dbReference type="PANTHER" id="PTHR31284:SF10">
    <property type="entry name" value="ACID PHOSPHATASE-LIKE PROTEIN"/>
    <property type="match status" value="1"/>
</dbReference>
<keyword evidence="3" id="KW-0472">Membrane</keyword>
<dbReference type="RefSeq" id="WP_013169851.1">
    <property type="nucleotide sequence ID" value="NC_014218.1"/>
</dbReference>
<keyword evidence="1" id="KW-0732">Signal</keyword>
<accession>D7BN54</accession>
<dbReference type="InterPro" id="IPR023214">
    <property type="entry name" value="HAD_sf"/>
</dbReference>
<dbReference type="Proteomes" id="UP000000376">
    <property type="component" value="Chromosome"/>
</dbReference>